<evidence type="ECO:0000313" key="12">
    <source>
        <dbReference type="Proteomes" id="UP000271087"/>
    </source>
</evidence>
<dbReference type="GO" id="GO:0045944">
    <property type="term" value="P:positive regulation of transcription by RNA polymerase II"/>
    <property type="evidence" value="ECO:0007669"/>
    <property type="project" value="TreeGrafter"/>
</dbReference>
<evidence type="ECO:0000256" key="7">
    <source>
        <dbReference type="ARBA" id="ARBA00023242"/>
    </source>
</evidence>
<dbReference type="SUPFAM" id="SSF57903">
    <property type="entry name" value="FYVE/PHD zinc finger"/>
    <property type="match status" value="1"/>
</dbReference>
<evidence type="ECO:0000256" key="3">
    <source>
        <dbReference type="ARBA" id="ARBA00022771"/>
    </source>
</evidence>
<feature type="compositionally biased region" description="Basic and acidic residues" evidence="9">
    <location>
        <begin position="1288"/>
        <end position="1308"/>
    </location>
</feature>
<keyword evidence="2" id="KW-0479">Metal-binding</keyword>
<comment type="subcellular location">
    <subcellularLocation>
        <location evidence="1">Nucleus</location>
    </subcellularLocation>
</comment>
<dbReference type="PANTHER" id="PTHR46452:SF1">
    <property type="entry name" value="TRANSCRIPTION INITIATION FACTOR TFIID SUBUNIT 3"/>
    <property type="match status" value="1"/>
</dbReference>
<evidence type="ECO:0000259" key="10">
    <source>
        <dbReference type="PROSITE" id="PS50016"/>
    </source>
</evidence>
<evidence type="ECO:0000256" key="4">
    <source>
        <dbReference type="ARBA" id="ARBA00022833"/>
    </source>
</evidence>
<keyword evidence="5" id="KW-0805">Transcription regulation</keyword>
<dbReference type="OrthoDB" id="436852at2759"/>
<feature type="compositionally biased region" description="Polar residues" evidence="9">
    <location>
        <begin position="784"/>
        <end position="811"/>
    </location>
</feature>
<dbReference type="WBParaSite" id="nOo.2.0.1.t01385-RA">
    <property type="protein sequence ID" value="nOo.2.0.1.t01385-RA"/>
    <property type="gene ID" value="nOo.2.0.1.g01385"/>
</dbReference>
<evidence type="ECO:0000256" key="6">
    <source>
        <dbReference type="ARBA" id="ARBA00023163"/>
    </source>
</evidence>
<dbReference type="InterPro" id="IPR013083">
    <property type="entry name" value="Znf_RING/FYVE/PHD"/>
</dbReference>
<feature type="compositionally biased region" description="Basic and acidic residues" evidence="9">
    <location>
        <begin position="1317"/>
        <end position="1334"/>
    </location>
</feature>
<feature type="compositionally biased region" description="Basic and acidic residues" evidence="9">
    <location>
        <begin position="512"/>
        <end position="545"/>
    </location>
</feature>
<feature type="region of interest" description="Disordered" evidence="9">
    <location>
        <begin position="502"/>
        <end position="556"/>
    </location>
</feature>
<dbReference type="Proteomes" id="UP000271087">
    <property type="component" value="Unassembled WGS sequence"/>
</dbReference>
<feature type="region of interest" description="Disordered" evidence="9">
    <location>
        <begin position="667"/>
        <end position="707"/>
    </location>
</feature>
<dbReference type="STRING" id="42157.A0A182E0B2"/>
<name>A0A182E0B2_ONCOC</name>
<feature type="domain" description="PHD-type" evidence="10">
    <location>
        <begin position="1436"/>
        <end position="1488"/>
    </location>
</feature>
<dbReference type="GO" id="GO:0046982">
    <property type="term" value="F:protein heterodimerization activity"/>
    <property type="evidence" value="ECO:0007669"/>
    <property type="project" value="InterPro"/>
</dbReference>
<dbReference type="EMBL" id="UYRW01000173">
    <property type="protein sequence ID" value="VDK64060.1"/>
    <property type="molecule type" value="Genomic_DNA"/>
</dbReference>
<dbReference type="PROSITE" id="PS01359">
    <property type="entry name" value="ZF_PHD_1"/>
    <property type="match status" value="1"/>
</dbReference>
<dbReference type="PANTHER" id="PTHR46452">
    <property type="entry name" value="TRANSCRIPTION INITIATION FACTOR TFIID SUBUNIT 3"/>
    <property type="match status" value="1"/>
</dbReference>
<feature type="region of interest" description="Disordered" evidence="9">
    <location>
        <begin position="23"/>
        <end position="43"/>
    </location>
</feature>
<keyword evidence="6" id="KW-0804">Transcription</keyword>
<feature type="region of interest" description="Disordered" evidence="9">
    <location>
        <begin position="1127"/>
        <end position="1353"/>
    </location>
</feature>
<accession>A0A182E0B2</accession>
<feature type="compositionally biased region" description="Basic and acidic residues" evidence="9">
    <location>
        <begin position="1127"/>
        <end position="1206"/>
    </location>
</feature>
<dbReference type="InterPro" id="IPR001965">
    <property type="entry name" value="Znf_PHD"/>
</dbReference>
<feature type="compositionally biased region" description="Basic residues" evidence="9">
    <location>
        <begin position="668"/>
        <end position="702"/>
    </location>
</feature>
<evidence type="ECO:0000313" key="13">
    <source>
        <dbReference type="WBParaSite" id="nOo.2.0.1.t01385-RA"/>
    </source>
</evidence>
<keyword evidence="12" id="KW-1185">Reference proteome</keyword>
<feature type="region of interest" description="Disordered" evidence="9">
    <location>
        <begin position="776"/>
        <end position="827"/>
    </location>
</feature>
<dbReference type="Gene3D" id="1.10.20.10">
    <property type="entry name" value="Histone, subunit A"/>
    <property type="match status" value="1"/>
</dbReference>
<dbReference type="InterPro" id="IPR009072">
    <property type="entry name" value="Histone-fold"/>
</dbReference>
<dbReference type="Gene3D" id="3.30.40.10">
    <property type="entry name" value="Zinc/RING finger domain, C3HC4 (zinc finger)"/>
    <property type="match status" value="1"/>
</dbReference>
<keyword evidence="4" id="KW-0862">Zinc</keyword>
<dbReference type="PROSITE" id="PS50016">
    <property type="entry name" value="ZF_PHD_2"/>
    <property type="match status" value="1"/>
</dbReference>
<evidence type="ECO:0000313" key="11">
    <source>
        <dbReference type="EMBL" id="VDK64060.1"/>
    </source>
</evidence>
<feature type="compositionally biased region" description="Basic and acidic residues" evidence="9">
    <location>
        <begin position="1252"/>
        <end position="1281"/>
    </location>
</feature>
<evidence type="ECO:0000256" key="8">
    <source>
        <dbReference type="PROSITE-ProRule" id="PRU00146"/>
    </source>
</evidence>
<dbReference type="GO" id="GO:0005669">
    <property type="term" value="C:transcription factor TFIID complex"/>
    <property type="evidence" value="ECO:0007669"/>
    <property type="project" value="TreeGrafter"/>
</dbReference>
<reference evidence="11 12" key="2">
    <citation type="submission" date="2018-08" db="EMBL/GenBank/DDBJ databases">
        <authorList>
            <person name="Laetsch R D."/>
            <person name="Stevens L."/>
            <person name="Kumar S."/>
            <person name="Blaxter L. M."/>
        </authorList>
    </citation>
    <scope>NUCLEOTIDE SEQUENCE [LARGE SCALE GENOMIC DNA]</scope>
</reference>
<dbReference type="Pfam" id="PF00628">
    <property type="entry name" value="PHD"/>
    <property type="match status" value="1"/>
</dbReference>
<keyword evidence="7" id="KW-0539">Nucleus</keyword>
<dbReference type="InterPro" id="IPR019787">
    <property type="entry name" value="Znf_PHD-finger"/>
</dbReference>
<dbReference type="InterPro" id="IPR006565">
    <property type="entry name" value="BTP"/>
</dbReference>
<evidence type="ECO:0000256" key="2">
    <source>
        <dbReference type="ARBA" id="ARBA00022723"/>
    </source>
</evidence>
<organism evidence="13">
    <name type="scientific">Onchocerca ochengi</name>
    <name type="common">Filarial nematode worm</name>
    <dbReference type="NCBI Taxonomy" id="42157"/>
    <lineage>
        <taxon>Eukaryota</taxon>
        <taxon>Metazoa</taxon>
        <taxon>Ecdysozoa</taxon>
        <taxon>Nematoda</taxon>
        <taxon>Chromadorea</taxon>
        <taxon>Rhabditida</taxon>
        <taxon>Spirurina</taxon>
        <taxon>Spiruromorpha</taxon>
        <taxon>Filarioidea</taxon>
        <taxon>Onchocercidae</taxon>
        <taxon>Onchocerca</taxon>
    </lineage>
</organism>
<keyword evidence="3 8" id="KW-0863">Zinc-finger</keyword>
<sequence>MSITDVIEADRHVGEILPSMEDNSAKVVEDQPQEEETEQQNQGWITPNKSTLLSQGIATEATRSLEVSEDYALHYLTRSVVKMMDNIGFSTCHESVLYILTDLCKRYMQKLWVDSKVFAEHAGRRYPIFEDANMAFGKLMFSAAELHAFMKQVEHDPFENDVPLFPVRKSSPNLLSIYGPVSDKELAERPEHIPRYFPAMHPEWCSDQIGVRAVEVSAVKSATQGSAKNNKCIPRGRVTKSKISFPDFSGSTAKELGFVRPQKLPSKKVVEEPSGISSSANIAALQIMGTGTSSPSKTKLKKCSMNESASSSKLDEYHVKAESPKDKDASDKSYTQRSIGMFGMPPSALVHTESAVSEKMKKKRKRDRDRDKDRTKEKKVKHREKLTDENEENPSTSSLVSVSTESLLYGKASTSSSCTTVARTDDQGNDQIGRKVIDLKSITNEEPLIDVYFSHALSGSGGIAVCGKEDDIDKLKNDRPLNLRMNDGHDVSSVGSQMTEILKPQHSSQRAGDVKDDGVSDGNKAGEKINEGVKDGSQKNGKNDASKSTPVENVRGKLEKHKIGGKSNEWKKVAKKTTAESSLSVIVDSITKSSTNDDTPVSHLKTLKVVLSRPTGQKVFTALSPSSGTEQTVKDVEKTYDSGNMQGNASITPFTVDEPQIAKDICEKKKKQKKEKDRSKHHSKEHKRKDKRKYKEHKKSKTKDKEKKYIKLRPEKLCLKRSGEHILSDEMPTPKIPKLKIRFGSNSNGINASPSGIVSATSPIILTSALSSVQPSERDVPSLVDQNSQVMQPTNKVEDTAASSPYTSLRSDGNIKSRKRQPVTKAETNKSIQLEPPFAIGSVPLGNNEKVDSATGYFGYSRIHFIFFQSIFLLRFYTDILLFSVLVGLLCVFPKRFTANSTVITCPLIAGKWWRRLASFNRLLLFCFRSNCVPLTDEKPDARCPARQEDFKITHRGSGFTGGQGSAEVAANHVISRTDAGSEQRSHMQQSAGKHLRLDDRKKDFGSCFDTYGAAAFSSTEKVFKTTGKERNSESGIRGMTPKYDVKSLGQLPPADAFSTFLTDERCQEKESSKRDLEILKKRMDQIHAEELDPVKAKLGKEKDHFKRVCDGDLLFDKEKLYVKDRTSGKLKSKESEEGKKERQHYSFEKVKESRREREILHIQSARGKERDQTKRDEKGMGIAGEKKEAQQDRQNEKGNDESDKGKGKKMGLVGVRSGDISGDCIAENDKKHREKLGKITGSGERHKRKGTNKDEESGKDMEKAAKGYTKEKGCSSETKDKGKHYSKKADMEEKIKGCDKKFKDMEKRRKHSSGWGKEHSTGKSSKEVEKISSGEEEDFGGPSYVKAKNSGKDGLMGDPSNSCLPCNPLLKTEQVIFAKEQLSKRCSADSDIFGSVSPTVDSLTKSSDKAFKNLLFCRGVTKSATLDSDDSLDNMWICPECSVAYVEGATDMVGCDACDNWFHWNCVGLLVAPPDDAPWYCQNCAKKKLKKKNLLKSSSKKGKK</sequence>
<dbReference type="CDD" id="cd15522">
    <property type="entry name" value="PHD_TAF3"/>
    <property type="match status" value="1"/>
</dbReference>
<dbReference type="InterPro" id="IPR019786">
    <property type="entry name" value="Zinc_finger_PHD-type_CS"/>
</dbReference>
<dbReference type="SMART" id="SM00249">
    <property type="entry name" value="PHD"/>
    <property type="match status" value="1"/>
</dbReference>
<feature type="compositionally biased region" description="Basic and acidic residues" evidence="9">
    <location>
        <begin position="313"/>
        <end position="331"/>
    </location>
</feature>
<reference evidence="13" key="1">
    <citation type="submission" date="2016-06" db="UniProtKB">
        <authorList>
            <consortium name="WormBaseParasite"/>
        </authorList>
    </citation>
    <scope>IDENTIFICATION</scope>
</reference>
<proteinExistence type="predicted"/>
<dbReference type="InterPro" id="IPR011011">
    <property type="entry name" value="Znf_FYVE_PHD"/>
</dbReference>
<evidence type="ECO:0000256" key="1">
    <source>
        <dbReference type="ARBA" id="ARBA00004123"/>
    </source>
</evidence>
<protein>
    <submittedName>
        <fullName evidence="13">PHD-type domain-containing protein</fullName>
    </submittedName>
</protein>
<evidence type="ECO:0000256" key="5">
    <source>
        <dbReference type="ARBA" id="ARBA00023015"/>
    </source>
</evidence>
<feature type="region of interest" description="Disordered" evidence="9">
    <location>
        <begin position="1027"/>
        <end position="1048"/>
    </location>
</feature>
<gene>
    <name evidence="11" type="ORF">NOO_LOCUS1385</name>
</gene>
<feature type="region of interest" description="Disordered" evidence="9">
    <location>
        <begin position="290"/>
        <end position="400"/>
    </location>
</feature>
<evidence type="ECO:0000256" key="9">
    <source>
        <dbReference type="SAM" id="MobiDB-lite"/>
    </source>
</evidence>
<dbReference type="Pfam" id="PF07524">
    <property type="entry name" value="Bromo_TP"/>
    <property type="match status" value="1"/>
</dbReference>
<dbReference type="GO" id="GO:0008270">
    <property type="term" value="F:zinc ion binding"/>
    <property type="evidence" value="ECO:0007669"/>
    <property type="project" value="UniProtKB-KW"/>
</dbReference>
<dbReference type="GO" id="GO:0002039">
    <property type="term" value="F:p53 binding"/>
    <property type="evidence" value="ECO:0007669"/>
    <property type="project" value="TreeGrafter"/>
</dbReference>